<evidence type="ECO:0000313" key="1">
    <source>
        <dbReference type="EMBL" id="RQM21163.1"/>
    </source>
</evidence>
<dbReference type="EMBL" id="MZMZ02003640">
    <property type="protein sequence ID" value="RQM21163.1"/>
    <property type="molecule type" value="Genomic_DNA"/>
</dbReference>
<dbReference type="AlphaFoldDB" id="A0A425CVR6"/>
<dbReference type="Proteomes" id="UP000284702">
    <property type="component" value="Unassembled WGS sequence"/>
</dbReference>
<feature type="non-terminal residue" evidence="1">
    <location>
        <position position="76"/>
    </location>
</feature>
<protein>
    <submittedName>
        <fullName evidence="1">Uncharacterized protein</fullName>
    </submittedName>
</protein>
<proteinExistence type="predicted"/>
<reference evidence="1" key="1">
    <citation type="submission" date="2018-07" db="EMBL/GenBank/DDBJ databases">
        <title>Annotation of Aphanomyces astaci genome assembly.</title>
        <authorList>
            <person name="Studholme D.J."/>
        </authorList>
    </citation>
    <scope>NUCLEOTIDE SEQUENCE [LARGE SCALE GENOMIC DNA]</scope>
    <source>
        <strain evidence="1">Pc</strain>
    </source>
</reference>
<sequence length="76" mass="8099">MAAATPTPHTASVTMCSQEIMTQTHLILLNQPIYASCYVTTVVDTNINSTRLKGDCTIPDCFSLLNQNQVAAAASP</sequence>
<evidence type="ECO:0000313" key="2">
    <source>
        <dbReference type="Proteomes" id="UP000284702"/>
    </source>
</evidence>
<keyword evidence="2" id="KW-1185">Reference proteome</keyword>
<name>A0A425CVR6_APHAT</name>
<comment type="caution">
    <text evidence="1">The sequence shown here is derived from an EMBL/GenBank/DDBJ whole genome shotgun (WGS) entry which is preliminary data.</text>
</comment>
<accession>A0A425CVR6</accession>
<gene>
    <name evidence="1" type="ORF">B5M09_010042</name>
</gene>
<organism evidence="1 2">
    <name type="scientific">Aphanomyces astaci</name>
    <name type="common">Crayfish plague agent</name>
    <dbReference type="NCBI Taxonomy" id="112090"/>
    <lineage>
        <taxon>Eukaryota</taxon>
        <taxon>Sar</taxon>
        <taxon>Stramenopiles</taxon>
        <taxon>Oomycota</taxon>
        <taxon>Saprolegniomycetes</taxon>
        <taxon>Saprolegniales</taxon>
        <taxon>Verrucalvaceae</taxon>
        <taxon>Aphanomyces</taxon>
    </lineage>
</organism>